<dbReference type="Proteomes" id="UP000092177">
    <property type="component" value="Chromosome 6"/>
</dbReference>
<dbReference type="GeneID" id="28868714"/>
<protein>
    <submittedName>
        <fullName evidence="2">Uncharacterized protein</fullName>
    </submittedName>
</protein>
<dbReference type="EMBL" id="LTAN01000006">
    <property type="protein sequence ID" value="OBR08112.1"/>
    <property type="molecule type" value="Genomic_DNA"/>
</dbReference>
<feature type="region of interest" description="Disordered" evidence="1">
    <location>
        <begin position="84"/>
        <end position="143"/>
    </location>
</feature>
<dbReference type="RefSeq" id="XP_018156630.1">
    <property type="nucleotide sequence ID" value="XM_018304607.1"/>
</dbReference>
<dbReference type="AlphaFoldDB" id="A0A1B7Y7W0"/>
<dbReference type="KEGG" id="chig:CH63R_09633"/>
<sequence length="143" mass="16266">MEWTRLTEKGAFLELYPSDFGDRTSTCTRPIRRKSQRRDMASDADTDTEAGAEVAIRIDFKHIVEKLCEAVHLAIAHENTQPVFRKRLEPGKRQAQTTSKPKPNSKIRIRAPANIHSELVGAEPLRRSSRLASRTRFENATKP</sequence>
<dbReference type="VEuPathDB" id="FungiDB:CH63R_09633"/>
<reference evidence="3" key="1">
    <citation type="journal article" date="2017" name="BMC Genomics">
        <title>Gapless genome assembly of Colletotrichum higginsianum reveals chromosome structure and association of transposable elements with secondary metabolite gene clusters.</title>
        <authorList>
            <person name="Dallery J.-F."/>
            <person name="Lapalu N."/>
            <person name="Zampounis A."/>
            <person name="Pigne S."/>
            <person name="Luyten I."/>
            <person name="Amselem J."/>
            <person name="Wittenberg A.H.J."/>
            <person name="Zhou S."/>
            <person name="de Queiroz M.V."/>
            <person name="Robin G.P."/>
            <person name="Auger A."/>
            <person name="Hainaut M."/>
            <person name="Henrissat B."/>
            <person name="Kim K.-T."/>
            <person name="Lee Y.-H."/>
            <person name="Lespinet O."/>
            <person name="Schwartz D.C."/>
            <person name="Thon M.R."/>
            <person name="O'Connell R.J."/>
        </authorList>
    </citation>
    <scope>NUCLEOTIDE SEQUENCE [LARGE SCALE GENOMIC DNA]</scope>
    <source>
        <strain evidence="3">IMI 349063</strain>
    </source>
</reference>
<accession>A0A1B7Y7W0</accession>
<evidence type="ECO:0000256" key="1">
    <source>
        <dbReference type="SAM" id="MobiDB-lite"/>
    </source>
</evidence>
<proteinExistence type="predicted"/>
<name>A0A1B7Y7W0_COLHI</name>
<comment type="caution">
    <text evidence="2">The sequence shown here is derived from an EMBL/GenBank/DDBJ whole genome shotgun (WGS) entry which is preliminary data.</text>
</comment>
<organism evidence="2 3">
    <name type="scientific">Colletotrichum higginsianum (strain IMI 349063)</name>
    <name type="common">Crucifer anthracnose fungus</name>
    <dbReference type="NCBI Taxonomy" id="759273"/>
    <lineage>
        <taxon>Eukaryota</taxon>
        <taxon>Fungi</taxon>
        <taxon>Dikarya</taxon>
        <taxon>Ascomycota</taxon>
        <taxon>Pezizomycotina</taxon>
        <taxon>Sordariomycetes</taxon>
        <taxon>Hypocreomycetidae</taxon>
        <taxon>Glomerellales</taxon>
        <taxon>Glomerellaceae</taxon>
        <taxon>Colletotrichum</taxon>
        <taxon>Colletotrichum destructivum species complex</taxon>
    </lineage>
</organism>
<keyword evidence="3" id="KW-1185">Reference proteome</keyword>
<gene>
    <name evidence="2" type="ORF">CH63R_09633</name>
</gene>
<evidence type="ECO:0000313" key="2">
    <source>
        <dbReference type="EMBL" id="OBR08112.1"/>
    </source>
</evidence>
<evidence type="ECO:0000313" key="3">
    <source>
        <dbReference type="Proteomes" id="UP000092177"/>
    </source>
</evidence>